<dbReference type="Pfam" id="PF11951">
    <property type="entry name" value="Fungal_trans_2"/>
    <property type="match status" value="1"/>
</dbReference>
<keyword evidence="2" id="KW-0862">Zinc</keyword>
<evidence type="ECO:0000256" key="5">
    <source>
        <dbReference type="ARBA" id="ARBA00023163"/>
    </source>
</evidence>
<dbReference type="GO" id="GO:0003677">
    <property type="term" value="F:DNA binding"/>
    <property type="evidence" value="ECO:0007669"/>
    <property type="project" value="UniProtKB-KW"/>
</dbReference>
<keyword evidence="5" id="KW-0804">Transcription</keyword>
<dbReference type="InterPro" id="IPR001138">
    <property type="entry name" value="Zn2Cys6_DnaBD"/>
</dbReference>
<evidence type="ECO:0000256" key="4">
    <source>
        <dbReference type="ARBA" id="ARBA00023125"/>
    </source>
</evidence>
<dbReference type="Pfam" id="PF00172">
    <property type="entry name" value="Zn_clus"/>
    <property type="match status" value="1"/>
</dbReference>
<comment type="caution">
    <text evidence="8">The sequence shown here is derived from an EMBL/GenBank/DDBJ whole genome shotgun (WGS) entry which is preliminary data.</text>
</comment>
<dbReference type="RefSeq" id="XP_045962629.1">
    <property type="nucleotide sequence ID" value="XM_046105661.1"/>
</dbReference>
<dbReference type="PROSITE" id="PS50048">
    <property type="entry name" value="ZN2_CY6_FUNGAL_2"/>
    <property type="match status" value="1"/>
</dbReference>
<reference evidence="8" key="1">
    <citation type="journal article" date="2021" name="Nat. Commun.">
        <title>Genetic determinants of endophytism in the Arabidopsis root mycobiome.</title>
        <authorList>
            <person name="Mesny F."/>
            <person name="Miyauchi S."/>
            <person name="Thiergart T."/>
            <person name="Pickel B."/>
            <person name="Atanasova L."/>
            <person name="Karlsson M."/>
            <person name="Huettel B."/>
            <person name="Barry K.W."/>
            <person name="Haridas S."/>
            <person name="Chen C."/>
            <person name="Bauer D."/>
            <person name="Andreopoulos W."/>
            <person name="Pangilinan J."/>
            <person name="LaButti K."/>
            <person name="Riley R."/>
            <person name="Lipzen A."/>
            <person name="Clum A."/>
            <person name="Drula E."/>
            <person name="Henrissat B."/>
            <person name="Kohler A."/>
            <person name="Grigoriev I.V."/>
            <person name="Martin F.M."/>
            <person name="Hacquard S."/>
        </authorList>
    </citation>
    <scope>NUCLEOTIDE SEQUENCE</scope>
    <source>
        <strain evidence="8">MPI-SDFR-AT-0073</strain>
    </source>
</reference>
<proteinExistence type="predicted"/>
<evidence type="ECO:0000259" key="7">
    <source>
        <dbReference type="PROSITE" id="PS50048"/>
    </source>
</evidence>
<evidence type="ECO:0000256" key="1">
    <source>
        <dbReference type="ARBA" id="ARBA00022723"/>
    </source>
</evidence>
<organism evidence="8 9">
    <name type="scientific">Truncatella angustata</name>
    <dbReference type="NCBI Taxonomy" id="152316"/>
    <lineage>
        <taxon>Eukaryota</taxon>
        <taxon>Fungi</taxon>
        <taxon>Dikarya</taxon>
        <taxon>Ascomycota</taxon>
        <taxon>Pezizomycotina</taxon>
        <taxon>Sordariomycetes</taxon>
        <taxon>Xylariomycetidae</taxon>
        <taxon>Amphisphaeriales</taxon>
        <taxon>Sporocadaceae</taxon>
        <taxon>Truncatella</taxon>
    </lineage>
</organism>
<dbReference type="EMBL" id="JAGPXC010000002">
    <property type="protein sequence ID" value="KAH6658395.1"/>
    <property type="molecule type" value="Genomic_DNA"/>
</dbReference>
<dbReference type="Gene3D" id="4.10.240.10">
    <property type="entry name" value="Zn(2)-C6 fungal-type DNA-binding domain"/>
    <property type="match status" value="1"/>
</dbReference>
<keyword evidence="9" id="KW-1185">Reference proteome</keyword>
<sequence length="504" mass="57629">MARKGIQKVKTGCTTCKIRKVKCDERRPQCLRCSSTGRKCDGYVPPPLGTYSWSHLIQPSLDAIQTTTSAESHILSYFRQVVAPSLAGPLDTYLWANIVVQVSSREAAAKHAVLAISSLYQSFHKDWAGFPHVTQEEAFVMRHYNEAIIHLRAASDQHTILVVCMLFVCIEFMRGDHKRAIDHCRHGIHMLNRAPTETEFVREYMRPLFCRLSVFPYFFGASPDTFPSLEYPSMDAKTSFSTLADAHMALNPLIARTVRFVRSADTYRLGLLPLPTQNFGIMKDRQVIDSSLDSWFVAFHFYKTHKASTLRDNKFMRMLEIRWLTCKIWLDTCFSKEESIYDTHLDKFRTIVDLANDATVLIDAANKHRQPRVAFEIGFGPFLAFVVIKCRCLKLRITALTLMKEISPPREHCWDTSVLFALGQRTIEIEHDLKLDLHMQLDKIQHDVSLPPEEKRIRDSIMHLESGPLSGVEGIDMERQMICFLMKDPSGDGIVNRDEPLTAS</sequence>
<dbReference type="Proteomes" id="UP000758603">
    <property type="component" value="Unassembled WGS sequence"/>
</dbReference>
<evidence type="ECO:0000313" key="8">
    <source>
        <dbReference type="EMBL" id="KAH6658395.1"/>
    </source>
</evidence>
<evidence type="ECO:0000256" key="3">
    <source>
        <dbReference type="ARBA" id="ARBA00023015"/>
    </source>
</evidence>
<evidence type="ECO:0000256" key="6">
    <source>
        <dbReference type="ARBA" id="ARBA00023242"/>
    </source>
</evidence>
<dbReference type="PANTHER" id="PTHR36206:SF16">
    <property type="entry name" value="TRANSCRIPTION FACTOR DOMAIN-CONTAINING PROTEIN-RELATED"/>
    <property type="match status" value="1"/>
</dbReference>
<dbReference type="InterPro" id="IPR021858">
    <property type="entry name" value="Fun_TF"/>
</dbReference>
<keyword evidence="1" id="KW-0479">Metal-binding</keyword>
<dbReference type="PANTHER" id="PTHR36206">
    <property type="entry name" value="ASPERCRYPTIN BIOSYNTHESIS CLUSTER-SPECIFIC TRANSCRIPTION REGULATOR ATNN-RELATED"/>
    <property type="match status" value="1"/>
</dbReference>
<keyword evidence="3" id="KW-0805">Transcription regulation</keyword>
<evidence type="ECO:0000313" key="9">
    <source>
        <dbReference type="Proteomes" id="UP000758603"/>
    </source>
</evidence>
<gene>
    <name evidence="8" type="ORF">BKA67DRAFT_635666</name>
</gene>
<keyword evidence="4" id="KW-0238">DNA-binding</keyword>
<keyword evidence="6" id="KW-0539">Nucleus</keyword>
<name>A0A9P8UUT1_9PEZI</name>
<dbReference type="InterPro" id="IPR036864">
    <property type="entry name" value="Zn2-C6_fun-type_DNA-bd_sf"/>
</dbReference>
<dbReference type="GO" id="GO:0008270">
    <property type="term" value="F:zinc ion binding"/>
    <property type="evidence" value="ECO:0007669"/>
    <property type="project" value="InterPro"/>
</dbReference>
<accession>A0A9P8UUT1</accession>
<dbReference type="PROSITE" id="PS00463">
    <property type="entry name" value="ZN2_CY6_FUNGAL_1"/>
    <property type="match status" value="1"/>
</dbReference>
<dbReference type="AlphaFoldDB" id="A0A9P8UUT1"/>
<evidence type="ECO:0000256" key="2">
    <source>
        <dbReference type="ARBA" id="ARBA00022833"/>
    </source>
</evidence>
<dbReference type="InterPro" id="IPR052360">
    <property type="entry name" value="Transcr_Regulatory_Proteins"/>
</dbReference>
<dbReference type="SMART" id="SM00066">
    <property type="entry name" value="GAL4"/>
    <property type="match status" value="1"/>
</dbReference>
<dbReference type="OrthoDB" id="3598904at2759"/>
<dbReference type="GO" id="GO:0000981">
    <property type="term" value="F:DNA-binding transcription factor activity, RNA polymerase II-specific"/>
    <property type="evidence" value="ECO:0007669"/>
    <property type="project" value="InterPro"/>
</dbReference>
<protein>
    <submittedName>
        <fullName evidence="8">C6 zinc finger protein</fullName>
    </submittedName>
</protein>
<dbReference type="GeneID" id="70134552"/>
<feature type="domain" description="Zn(2)-C6 fungal-type" evidence="7">
    <location>
        <begin position="12"/>
        <end position="40"/>
    </location>
</feature>
<dbReference type="SUPFAM" id="SSF57701">
    <property type="entry name" value="Zn2/Cys6 DNA-binding domain"/>
    <property type="match status" value="1"/>
</dbReference>
<dbReference type="CDD" id="cd00067">
    <property type="entry name" value="GAL4"/>
    <property type="match status" value="1"/>
</dbReference>